<dbReference type="PANTHER" id="PTHR20371:SF1">
    <property type="entry name" value="ENOLASE-PHOSPHATASE E1"/>
    <property type="match status" value="1"/>
</dbReference>
<dbReference type="GO" id="GO:0019509">
    <property type="term" value="P:L-methionine salvage from methylthioadenosine"/>
    <property type="evidence" value="ECO:0007669"/>
    <property type="project" value="TreeGrafter"/>
</dbReference>
<protein>
    <submittedName>
        <fullName evidence="1">Enolase-phosphatase E1-like isoform X1</fullName>
    </submittedName>
</protein>
<dbReference type="GO" id="GO:0043874">
    <property type="term" value="F:acireductone synthase activity"/>
    <property type="evidence" value="ECO:0007669"/>
    <property type="project" value="TreeGrafter"/>
</dbReference>
<dbReference type="OrthoDB" id="272500at2759"/>
<dbReference type="SUPFAM" id="SSF56784">
    <property type="entry name" value="HAD-like"/>
    <property type="match status" value="1"/>
</dbReference>
<gene>
    <name evidence="1" type="ORF">B4U79_01549</name>
</gene>
<proteinExistence type="predicted"/>
<dbReference type="Proteomes" id="UP000285301">
    <property type="component" value="Unassembled WGS sequence"/>
</dbReference>
<dbReference type="AlphaFoldDB" id="A0A3S3P6G1"/>
<comment type="caution">
    <text evidence="1">The sequence shown here is derived from an EMBL/GenBank/DDBJ whole genome shotgun (WGS) entry which is preliminary data.</text>
</comment>
<dbReference type="Gene3D" id="3.40.50.1000">
    <property type="entry name" value="HAD superfamily/HAD-like"/>
    <property type="match status" value="1"/>
</dbReference>
<reference evidence="1 2" key="1">
    <citation type="journal article" date="2018" name="Gigascience">
        <title>Genomes of trombidid mites reveal novel predicted allergens and laterally-transferred genes associated with secondary metabolism.</title>
        <authorList>
            <person name="Dong X."/>
            <person name="Chaisiri K."/>
            <person name="Xia D."/>
            <person name="Armstrong S.D."/>
            <person name="Fang Y."/>
            <person name="Donnelly M.J."/>
            <person name="Kadowaki T."/>
            <person name="McGarry J.W."/>
            <person name="Darby A.C."/>
            <person name="Makepeace B.L."/>
        </authorList>
    </citation>
    <scope>NUCLEOTIDE SEQUENCE [LARGE SCALE GENOMIC DNA]</scope>
    <source>
        <strain evidence="1">UoL-WK</strain>
    </source>
</reference>
<organism evidence="1 2">
    <name type="scientific">Dinothrombium tinctorium</name>
    <dbReference type="NCBI Taxonomy" id="1965070"/>
    <lineage>
        <taxon>Eukaryota</taxon>
        <taxon>Metazoa</taxon>
        <taxon>Ecdysozoa</taxon>
        <taxon>Arthropoda</taxon>
        <taxon>Chelicerata</taxon>
        <taxon>Arachnida</taxon>
        <taxon>Acari</taxon>
        <taxon>Acariformes</taxon>
        <taxon>Trombidiformes</taxon>
        <taxon>Prostigmata</taxon>
        <taxon>Anystina</taxon>
        <taxon>Parasitengona</taxon>
        <taxon>Trombidioidea</taxon>
        <taxon>Trombidiidae</taxon>
        <taxon>Dinothrombium</taxon>
    </lineage>
</organism>
<dbReference type="STRING" id="1965070.A0A3S3P6G1"/>
<dbReference type="InterPro" id="IPR023214">
    <property type="entry name" value="HAD_sf"/>
</dbReference>
<dbReference type="PANTHER" id="PTHR20371">
    <property type="entry name" value="ENOLASE-PHOSPHATASE E1"/>
    <property type="match status" value="1"/>
</dbReference>
<dbReference type="Pfam" id="PF00702">
    <property type="entry name" value="Hydrolase"/>
    <property type="match status" value="1"/>
</dbReference>
<name>A0A3S3P6G1_9ACAR</name>
<evidence type="ECO:0000313" key="2">
    <source>
        <dbReference type="Proteomes" id="UP000285301"/>
    </source>
</evidence>
<sequence>EHEHLKGHVFEDVPRALYRLKNEFNIKLYIYSNGMVIAQQLLFSDSTHGNLLPLFDNYFDATIGAKTDLKSFRTIISKLNLYTYQILFITDKYAEARAAVQA</sequence>
<evidence type="ECO:0000313" key="1">
    <source>
        <dbReference type="EMBL" id="RWS02044.1"/>
    </source>
</evidence>
<keyword evidence="2" id="KW-1185">Reference proteome</keyword>
<dbReference type="EMBL" id="NCKU01008241">
    <property type="protein sequence ID" value="RWS02044.1"/>
    <property type="molecule type" value="Genomic_DNA"/>
</dbReference>
<feature type="non-terminal residue" evidence="1">
    <location>
        <position position="1"/>
    </location>
</feature>
<dbReference type="InterPro" id="IPR036412">
    <property type="entry name" value="HAD-like_sf"/>
</dbReference>
<accession>A0A3S3P6G1</accession>